<accession>A0ABU0SR56</accession>
<protein>
    <submittedName>
        <fullName evidence="1">Uncharacterized protein</fullName>
    </submittedName>
</protein>
<dbReference type="Proteomes" id="UP001230328">
    <property type="component" value="Unassembled WGS sequence"/>
</dbReference>
<gene>
    <name evidence="1" type="ORF">QF035_003585</name>
</gene>
<dbReference type="EMBL" id="JAUSZI010000002">
    <property type="protein sequence ID" value="MDQ1026003.1"/>
    <property type="molecule type" value="Genomic_DNA"/>
</dbReference>
<dbReference type="RefSeq" id="WP_307521309.1">
    <property type="nucleotide sequence ID" value="NZ_JAUSZI010000002.1"/>
</dbReference>
<reference evidence="1 2" key="1">
    <citation type="submission" date="2023-07" db="EMBL/GenBank/DDBJ databases">
        <title>Comparative genomics of wheat-associated soil bacteria to identify genetic determinants of phenazine resistance.</title>
        <authorList>
            <person name="Mouncey N."/>
        </authorList>
    </citation>
    <scope>NUCLEOTIDE SEQUENCE [LARGE SCALE GENOMIC DNA]</scope>
    <source>
        <strain evidence="1 2">V2I4</strain>
    </source>
</reference>
<name>A0ABU0SR56_9ACTN</name>
<evidence type="ECO:0000313" key="1">
    <source>
        <dbReference type="EMBL" id="MDQ1026003.1"/>
    </source>
</evidence>
<evidence type="ECO:0000313" key="2">
    <source>
        <dbReference type="Proteomes" id="UP001230328"/>
    </source>
</evidence>
<organism evidence="1 2">
    <name type="scientific">Streptomyces umbrinus</name>
    <dbReference type="NCBI Taxonomy" id="67370"/>
    <lineage>
        <taxon>Bacteria</taxon>
        <taxon>Bacillati</taxon>
        <taxon>Actinomycetota</taxon>
        <taxon>Actinomycetes</taxon>
        <taxon>Kitasatosporales</taxon>
        <taxon>Streptomycetaceae</taxon>
        <taxon>Streptomyces</taxon>
        <taxon>Streptomyces phaeochromogenes group</taxon>
    </lineage>
</organism>
<proteinExistence type="predicted"/>
<comment type="caution">
    <text evidence="1">The sequence shown here is derived from an EMBL/GenBank/DDBJ whole genome shotgun (WGS) entry which is preliminary data.</text>
</comment>
<keyword evidence="2" id="KW-1185">Reference proteome</keyword>
<sequence>MDISHEGPRLDPVLLEIANNVCGLMRSGPHASSVAERLVRAGWQSKSTSWHAYELETTWCQFEVEPTGDSAVLLNGVVDPGRFDELATLLTRLCLPFDLELYDEEGVLTRENQS</sequence>